<name>A0ABP8N906_9BACT</name>
<dbReference type="Gene3D" id="3.30.565.10">
    <property type="entry name" value="Histidine kinase-like ATPase, C-terminal domain"/>
    <property type="match status" value="1"/>
</dbReference>
<evidence type="ECO:0000256" key="5">
    <source>
        <dbReference type="ARBA" id="ARBA00022741"/>
    </source>
</evidence>
<feature type="transmembrane region" description="Helical" evidence="10">
    <location>
        <begin position="385"/>
        <end position="403"/>
    </location>
</feature>
<dbReference type="InterPro" id="IPR036890">
    <property type="entry name" value="HATPase_C_sf"/>
</dbReference>
<keyword evidence="3" id="KW-0597">Phosphoprotein</keyword>
<gene>
    <name evidence="12" type="ORF">GCM10023093_09200</name>
</gene>
<evidence type="ECO:0000256" key="2">
    <source>
        <dbReference type="ARBA" id="ARBA00012438"/>
    </source>
</evidence>
<evidence type="ECO:0000256" key="3">
    <source>
        <dbReference type="ARBA" id="ARBA00022553"/>
    </source>
</evidence>
<dbReference type="InterPro" id="IPR003594">
    <property type="entry name" value="HATPase_dom"/>
</dbReference>
<dbReference type="Gene3D" id="1.10.287.130">
    <property type="match status" value="1"/>
</dbReference>
<dbReference type="SUPFAM" id="SSF48452">
    <property type="entry name" value="TPR-like"/>
    <property type="match status" value="2"/>
</dbReference>
<dbReference type="Pfam" id="PF02518">
    <property type="entry name" value="HATPase_c"/>
    <property type="match status" value="1"/>
</dbReference>
<evidence type="ECO:0000256" key="8">
    <source>
        <dbReference type="ARBA" id="ARBA00023012"/>
    </source>
</evidence>
<evidence type="ECO:0000313" key="12">
    <source>
        <dbReference type="EMBL" id="GAA4462492.1"/>
    </source>
</evidence>
<dbReference type="PANTHER" id="PTHR42878">
    <property type="entry name" value="TWO-COMPONENT HISTIDINE KINASE"/>
    <property type="match status" value="1"/>
</dbReference>
<dbReference type="SMART" id="SM00387">
    <property type="entry name" value="HATPase_c"/>
    <property type="match status" value="1"/>
</dbReference>
<dbReference type="InterPro" id="IPR005467">
    <property type="entry name" value="His_kinase_dom"/>
</dbReference>
<keyword evidence="10" id="KW-1133">Transmembrane helix</keyword>
<dbReference type="InterPro" id="IPR004358">
    <property type="entry name" value="Sig_transdc_His_kin-like_C"/>
</dbReference>
<dbReference type="InterPro" id="IPR011990">
    <property type="entry name" value="TPR-like_helical_dom_sf"/>
</dbReference>
<dbReference type="SMART" id="SM00028">
    <property type="entry name" value="TPR"/>
    <property type="match status" value="5"/>
</dbReference>
<evidence type="ECO:0000256" key="9">
    <source>
        <dbReference type="PROSITE-ProRule" id="PRU00339"/>
    </source>
</evidence>
<keyword evidence="8" id="KW-0902">Two-component regulatory system</keyword>
<organism evidence="12 13">
    <name type="scientific">Nemorincola caseinilytica</name>
    <dbReference type="NCBI Taxonomy" id="2054315"/>
    <lineage>
        <taxon>Bacteria</taxon>
        <taxon>Pseudomonadati</taxon>
        <taxon>Bacteroidota</taxon>
        <taxon>Chitinophagia</taxon>
        <taxon>Chitinophagales</taxon>
        <taxon>Chitinophagaceae</taxon>
        <taxon>Nemorincola</taxon>
    </lineage>
</organism>
<dbReference type="PRINTS" id="PR00344">
    <property type="entry name" value="BCTRLSENSOR"/>
</dbReference>
<protein>
    <recommendedName>
        <fullName evidence="2">histidine kinase</fullName>
        <ecNumber evidence="2">2.7.13.3</ecNumber>
    </recommendedName>
</protein>
<keyword evidence="10" id="KW-0472">Membrane</keyword>
<dbReference type="InterPro" id="IPR003661">
    <property type="entry name" value="HisK_dim/P_dom"/>
</dbReference>
<keyword evidence="10" id="KW-0812">Transmembrane</keyword>
<feature type="repeat" description="TPR" evidence="9">
    <location>
        <begin position="112"/>
        <end position="145"/>
    </location>
</feature>
<evidence type="ECO:0000256" key="4">
    <source>
        <dbReference type="ARBA" id="ARBA00022679"/>
    </source>
</evidence>
<evidence type="ECO:0000256" key="10">
    <source>
        <dbReference type="SAM" id="Phobius"/>
    </source>
</evidence>
<dbReference type="PANTHER" id="PTHR42878:SF7">
    <property type="entry name" value="SENSOR HISTIDINE KINASE GLRK"/>
    <property type="match status" value="1"/>
</dbReference>
<dbReference type="Gene3D" id="1.25.40.10">
    <property type="entry name" value="Tetratricopeptide repeat domain"/>
    <property type="match status" value="2"/>
</dbReference>
<dbReference type="SUPFAM" id="SSF55874">
    <property type="entry name" value="ATPase domain of HSP90 chaperone/DNA topoisomerase II/histidine kinase"/>
    <property type="match status" value="1"/>
</dbReference>
<dbReference type="InterPro" id="IPR050351">
    <property type="entry name" value="BphY/WalK/GraS-like"/>
</dbReference>
<feature type="repeat" description="TPR" evidence="9">
    <location>
        <begin position="232"/>
        <end position="265"/>
    </location>
</feature>
<keyword evidence="13" id="KW-1185">Reference proteome</keyword>
<dbReference type="Pfam" id="PF13424">
    <property type="entry name" value="TPR_12"/>
    <property type="match status" value="1"/>
</dbReference>
<dbReference type="SMART" id="SM00388">
    <property type="entry name" value="HisKA"/>
    <property type="match status" value="1"/>
</dbReference>
<feature type="domain" description="Histidine kinase" evidence="11">
    <location>
        <begin position="434"/>
        <end position="649"/>
    </location>
</feature>
<keyword evidence="4" id="KW-0808">Transferase</keyword>
<comment type="caution">
    <text evidence="12">The sequence shown here is derived from an EMBL/GenBank/DDBJ whole genome shotgun (WGS) entry which is preliminary data.</text>
</comment>
<dbReference type="InterPro" id="IPR019734">
    <property type="entry name" value="TPR_rpt"/>
</dbReference>
<evidence type="ECO:0000256" key="6">
    <source>
        <dbReference type="ARBA" id="ARBA00022777"/>
    </source>
</evidence>
<comment type="catalytic activity">
    <reaction evidence="1">
        <text>ATP + protein L-histidine = ADP + protein N-phospho-L-histidine.</text>
        <dbReference type="EC" id="2.7.13.3"/>
    </reaction>
</comment>
<proteinExistence type="predicted"/>
<evidence type="ECO:0000313" key="13">
    <source>
        <dbReference type="Proteomes" id="UP001500067"/>
    </source>
</evidence>
<feature type="repeat" description="TPR" evidence="9">
    <location>
        <begin position="192"/>
        <end position="225"/>
    </location>
</feature>
<reference evidence="13" key="1">
    <citation type="journal article" date="2019" name="Int. J. Syst. Evol. Microbiol.">
        <title>The Global Catalogue of Microorganisms (GCM) 10K type strain sequencing project: providing services to taxonomists for standard genome sequencing and annotation.</title>
        <authorList>
            <consortium name="The Broad Institute Genomics Platform"/>
            <consortium name="The Broad Institute Genome Sequencing Center for Infectious Disease"/>
            <person name="Wu L."/>
            <person name="Ma J."/>
        </authorList>
    </citation>
    <scope>NUCLEOTIDE SEQUENCE [LARGE SCALE GENOMIC DNA]</scope>
    <source>
        <strain evidence="13">JCM 32105</strain>
    </source>
</reference>
<dbReference type="InterPro" id="IPR036097">
    <property type="entry name" value="HisK_dim/P_sf"/>
</dbReference>
<keyword evidence="9" id="KW-0802">TPR repeat</keyword>
<keyword evidence="7" id="KW-0067">ATP-binding</keyword>
<evidence type="ECO:0000259" key="11">
    <source>
        <dbReference type="PROSITE" id="PS50109"/>
    </source>
</evidence>
<evidence type="ECO:0000256" key="1">
    <source>
        <dbReference type="ARBA" id="ARBA00000085"/>
    </source>
</evidence>
<dbReference type="PROSITE" id="PS50109">
    <property type="entry name" value="HIS_KIN"/>
    <property type="match status" value="1"/>
</dbReference>
<keyword evidence="6" id="KW-0418">Kinase</keyword>
<dbReference type="Pfam" id="PF13374">
    <property type="entry name" value="TPR_10"/>
    <property type="match status" value="1"/>
</dbReference>
<dbReference type="Pfam" id="PF13181">
    <property type="entry name" value="TPR_8"/>
    <property type="match status" value="1"/>
</dbReference>
<dbReference type="SUPFAM" id="SSF47384">
    <property type="entry name" value="Homodimeric domain of signal transducing histidine kinase"/>
    <property type="match status" value="1"/>
</dbReference>
<dbReference type="Proteomes" id="UP001500067">
    <property type="component" value="Unassembled WGS sequence"/>
</dbReference>
<accession>A0ABP8N906</accession>
<keyword evidence="5" id="KW-0547">Nucleotide-binding</keyword>
<dbReference type="CDD" id="cd00082">
    <property type="entry name" value="HisKA"/>
    <property type="match status" value="1"/>
</dbReference>
<sequence>MLYILVSVVCYGQVDKLDFERRLNAAKNDSARAEVYRDALRHYARHNIDSLKYYSDKGIAYFRQRNYRLGEAHIIDQLSIIDQNQGRMDIARQRTQYALSIYRDLNYKPGIATTIGNLGALEAGVGNYENAIKYLIESLKLEETLGNTDVALTGYMNIATIYMQTGDTANSGKYLKIASDMAGKMPLSDKILGLYNMIGVQYAMTGQNEKAIECFLRNLELSDHPSFITAHVESLTYIGQYYLENGQPDKALSYLKEALAMARKNNIPELAANTLQEMAVIIKENDPATAAGLLNEALAIALQMGNKTFMATVYEHQVDVYKRLGKYKEALEASQMRTQVTDSLFATNKTSEINGLLATYELERSNSKVKDLEVKHMKRTAQRNLYLGILLGVGVLFIILFIFTRRSVMLNRKLRAQEAALQQLNGMKDKLFSIIAHDLRGPVARIPVILDIYEDPETPDDEKQFLLDNMRAHTKELIEMLEKLLLWGQSLVKGIMLQKETVNVSTYVMQDLALKKLALEEKDIAIVNKVAGDLNVQADATHFDFIVRNLITNAVKYTHDGGKVEIAADTHIRPGYVVLSVKDNGTGITPDMLTRIFTPVNSTPGTNNEKGTGIGLMLCNEFAILNGGEMWVESTEGKGATFFLALRQA</sequence>
<evidence type="ECO:0000256" key="7">
    <source>
        <dbReference type="ARBA" id="ARBA00022840"/>
    </source>
</evidence>
<dbReference type="PROSITE" id="PS50005">
    <property type="entry name" value="TPR"/>
    <property type="match status" value="3"/>
</dbReference>
<dbReference type="EMBL" id="BAABFA010000007">
    <property type="protein sequence ID" value="GAA4462492.1"/>
    <property type="molecule type" value="Genomic_DNA"/>
</dbReference>
<dbReference type="EC" id="2.7.13.3" evidence="2"/>